<organism evidence="1 2">
    <name type="scientific">Pelagibacter ubique</name>
    <dbReference type="NCBI Taxonomy" id="198252"/>
    <lineage>
        <taxon>Bacteria</taxon>
        <taxon>Pseudomonadati</taxon>
        <taxon>Pseudomonadota</taxon>
        <taxon>Alphaproteobacteria</taxon>
        <taxon>Candidatus Pelagibacterales</taxon>
        <taxon>Candidatus Pelagibacteraceae</taxon>
        <taxon>Candidatus Pelagibacter</taxon>
    </lineage>
</organism>
<evidence type="ECO:0000313" key="1">
    <source>
        <dbReference type="EMBL" id="NMN68024.1"/>
    </source>
</evidence>
<dbReference type="RefSeq" id="WP_169036523.1">
    <property type="nucleotide sequence ID" value="NZ_LANA01000002.1"/>
</dbReference>
<comment type="caution">
    <text evidence="1">The sequence shown here is derived from an EMBL/GenBank/DDBJ whole genome shotgun (WGS) entry which is preliminary data.</text>
</comment>
<dbReference type="EMBL" id="LANA01000002">
    <property type="protein sequence ID" value="NMN68024.1"/>
    <property type="molecule type" value="Genomic_DNA"/>
</dbReference>
<protein>
    <submittedName>
        <fullName evidence="1">Uncharacterized protein</fullName>
    </submittedName>
</protein>
<keyword evidence="2" id="KW-1185">Reference proteome</keyword>
<gene>
    <name evidence="1" type="ORF">VP91_00011820</name>
</gene>
<dbReference type="Proteomes" id="UP001166004">
    <property type="component" value="Unassembled WGS sequence"/>
</dbReference>
<evidence type="ECO:0000313" key="2">
    <source>
        <dbReference type="Proteomes" id="UP001166004"/>
    </source>
</evidence>
<reference evidence="1 2" key="1">
    <citation type="submission" date="2019-07" db="EMBL/GenBank/DDBJ databases">
        <title>SAR11 Genome Evolution.</title>
        <authorList>
            <person name="Giovannoni S."/>
        </authorList>
    </citation>
    <scope>NUCLEOTIDE SEQUENCE [LARGE SCALE GENOMIC DNA]</scope>
    <source>
        <strain evidence="1 2">HTCC9565</strain>
    </source>
</reference>
<sequence>MKNNKLKYFKDNFSLKDFIGLIEFNKKPTKPNTWHNLILLEAGVFLLVACSSKFNGKKTYDEILNYLYNKENNLIEHWKDLEEKGSLLPSINSNFKLINPKKKYEFSVIIDEIDLAAAYAFHIIFSKVNSTYFISFWYEDFEAQSGEYSFLNKTFKSLNKAELFLDNILKKKLGLNEKLSMNNSDDEIILYKKINKLISTLG</sequence>
<name>A0ABX1T4S0_PELUQ</name>
<accession>A0ABX1T4S0</accession>
<proteinExistence type="predicted"/>